<evidence type="ECO:0000256" key="1">
    <source>
        <dbReference type="SAM" id="SignalP"/>
    </source>
</evidence>
<dbReference type="Proteomes" id="UP000654918">
    <property type="component" value="Unassembled WGS sequence"/>
</dbReference>
<protein>
    <recommendedName>
        <fullName evidence="2">DUF7872 domain-containing protein</fullName>
    </recommendedName>
</protein>
<evidence type="ECO:0000313" key="3">
    <source>
        <dbReference type="EMBL" id="KAF6825414.1"/>
    </source>
</evidence>
<dbReference type="Pfam" id="PF25278">
    <property type="entry name" value="DUF7872"/>
    <property type="match status" value="1"/>
</dbReference>
<keyword evidence="1" id="KW-0732">Signal</keyword>
<evidence type="ECO:0000313" key="4">
    <source>
        <dbReference type="Proteomes" id="UP000654918"/>
    </source>
</evidence>
<gene>
    <name evidence="3" type="ORF">CPLU01_10294</name>
</gene>
<dbReference type="EMBL" id="WIGO01000174">
    <property type="protein sequence ID" value="KAF6825414.1"/>
    <property type="molecule type" value="Genomic_DNA"/>
</dbReference>
<evidence type="ECO:0000259" key="2">
    <source>
        <dbReference type="Pfam" id="PF25278"/>
    </source>
</evidence>
<accession>A0A8H6K5C6</accession>
<keyword evidence="4" id="KW-1185">Reference proteome</keyword>
<comment type="caution">
    <text evidence="3">The sequence shown here is derived from an EMBL/GenBank/DDBJ whole genome shotgun (WGS) entry which is preliminary data.</text>
</comment>
<proteinExistence type="predicted"/>
<name>A0A8H6K5C6_9PEZI</name>
<feature type="chain" id="PRO_5034534564" description="DUF7872 domain-containing protein" evidence="1">
    <location>
        <begin position="16"/>
        <end position="405"/>
    </location>
</feature>
<dbReference type="InterPro" id="IPR057194">
    <property type="entry name" value="DUF7872"/>
</dbReference>
<dbReference type="PANTHER" id="PTHR33339:SF1">
    <property type="entry name" value="LYSM DOMAIN-CONTAINING PROTEIN"/>
    <property type="match status" value="1"/>
</dbReference>
<sequence>MRPQLLWAFSAIASATPLPQGTGKGADSCSTDPLETATWTKLNLDKFMSDWVTANVTETKSNNVQALADSFGAPNFFCHVFPSNPLAGKSKPPAQPKAKTDNRVRYAMVAVQNWNSYMNALNEAVDFASGIISNTLPGMVTDFIPEPEDNVTPLLKVAKMFTTVLGAIPLTGPLGTAQSAVTGGVGFLLTQVKPPAPTDKFLTWSNTATSLAAVVKDYQAAIATSMQTVLDAPVMDKTSGVGTLISGGQFLGVHQNVTQGDLQKTVTDTMTRFGLGLALQSSRYYVLRFLGAKPCIESNGAKCVDDGKGGQNSIALQRFGKWESADATAKTLMDKYGLKKEDFLDSVLKCFDDNGRTLYADPFKDSIPLDATTPCVFNIGVCEVDPYKVAGKRRYDEECNAQLGW</sequence>
<feature type="signal peptide" evidence="1">
    <location>
        <begin position="1"/>
        <end position="15"/>
    </location>
</feature>
<dbReference type="PANTHER" id="PTHR33339">
    <property type="entry name" value="LYSM DOMAIN-CONTAINING PROTEIN"/>
    <property type="match status" value="1"/>
</dbReference>
<dbReference type="AlphaFoldDB" id="A0A8H6K5C6"/>
<feature type="domain" description="DUF7872" evidence="2">
    <location>
        <begin position="196"/>
        <end position="394"/>
    </location>
</feature>
<reference evidence="3" key="1">
    <citation type="journal article" date="2020" name="Phytopathology">
        <title>Genome Sequence Resources of Colletotrichum truncatum, C. plurivorum, C. musicola, and C. sojae: Four Species Pathogenic to Soybean (Glycine max).</title>
        <authorList>
            <person name="Rogerio F."/>
            <person name="Boufleur T.R."/>
            <person name="Ciampi-Guillardi M."/>
            <person name="Sukno S.A."/>
            <person name="Thon M.R."/>
            <person name="Massola Junior N.S."/>
            <person name="Baroncelli R."/>
        </authorList>
    </citation>
    <scope>NUCLEOTIDE SEQUENCE</scope>
    <source>
        <strain evidence="3">LFN00145</strain>
    </source>
</reference>
<organism evidence="3 4">
    <name type="scientific">Colletotrichum plurivorum</name>
    <dbReference type="NCBI Taxonomy" id="2175906"/>
    <lineage>
        <taxon>Eukaryota</taxon>
        <taxon>Fungi</taxon>
        <taxon>Dikarya</taxon>
        <taxon>Ascomycota</taxon>
        <taxon>Pezizomycotina</taxon>
        <taxon>Sordariomycetes</taxon>
        <taxon>Hypocreomycetidae</taxon>
        <taxon>Glomerellales</taxon>
        <taxon>Glomerellaceae</taxon>
        <taxon>Colletotrichum</taxon>
        <taxon>Colletotrichum orchidearum species complex</taxon>
    </lineage>
</organism>